<feature type="region of interest" description="Disordered" evidence="1">
    <location>
        <begin position="44"/>
        <end position="76"/>
    </location>
</feature>
<dbReference type="OrthoDB" id="785439at2759"/>
<protein>
    <submittedName>
        <fullName evidence="2">Uncharacterized protein</fullName>
    </submittedName>
</protein>
<comment type="caution">
    <text evidence="2">The sequence shown here is derived from an EMBL/GenBank/DDBJ whole genome shotgun (WGS) entry which is preliminary data.</text>
</comment>
<dbReference type="PANTHER" id="PTHR35719:SF2">
    <property type="entry name" value="ABC TRANSMEMBRANE TYPE-1 DOMAIN-CONTAINING PROTEIN"/>
    <property type="match status" value="1"/>
</dbReference>
<reference evidence="2 3" key="1">
    <citation type="journal article" date="2019" name="Plant Biotechnol. J.">
        <title>The red bayberry genome and genetic basis of sex determination.</title>
        <authorList>
            <person name="Jia H.M."/>
            <person name="Jia H.J."/>
            <person name="Cai Q.L."/>
            <person name="Wang Y."/>
            <person name="Zhao H.B."/>
            <person name="Yang W.F."/>
            <person name="Wang G.Y."/>
            <person name="Li Y.H."/>
            <person name="Zhan D.L."/>
            <person name="Shen Y.T."/>
            <person name="Niu Q.F."/>
            <person name="Chang L."/>
            <person name="Qiu J."/>
            <person name="Zhao L."/>
            <person name="Xie H.B."/>
            <person name="Fu W.Y."/>
            <person name="Jin J."/>
            <person name="Li X.W."/>
            <person name="Jiao Y."/>
            <person name="Zhou C.C."/>
            <person name="Tu T."/>
            <person name="Chai C.Y."/>
            <person name="Gao J.L."/>
            <person name="Fan L.J."/>
            <person name="van de Weg E."/>
            <person name="Wang J.Y."/>
            <person name="Gao Z.S."/>
        </authorList>
    </citation>
    <scope>NUCLEOTIDE SEQUENCE [LARGE SCALE GENOMIC DNA]</scope>
    <source>
        <tissue evidence="2">Leaves</tissue>
    </source>
</reference>
<dbReference type="PANTHER" id="PTHR35719">
    <property type="entry name" value="OS01G0680600 PROTEIN"/>
    <property type="match status" value="1"/>
</dbReference>
<accession>A0A6A1VIR6</accession>
<sequence>MSKHLCFLDCAGPKAFPMALALLLGQSALPLAFEKLWGRTQSWPKQKSRMRRKPSASTTEKEDQNESQETREGKVGYQSWVVGNNGSIPNGGRDQGLTDDENGSILANPSRFFALWRLLLYLHYHYHESLVLQSFPRKAGGVTWQNADMAGAAVKGIDGASTEGLFCQKMQTKFSKI</sequence>
<evidence type="ECO:0000313" key="2">
    <source>
        <dbReference type="EMBL" id="KAB1211817.1"/>
    </source>
</evidence>
<keyword evidence="3" id="KW-1185">Reference proteome</keyword>
<gene>
    <name evidence="2" type="ORF">CJ030_MR5G010055</name>
</gene>
<evidence type="ECO:0000256" key="1">
    <source>
        <dbReference type="SAM" id="MobiDB-lite"/>
    </source>
</evidence>
<organism evidence="2 3">
    <name type="scientific">Morella rubra</name>
    <name type="common">Chinese bayberry</name>
    <dbReference type="NCBI Taxonomy" id="262757"/>
    <lineage>
        <taxon>Eukaryota</taxon>
        <taxon>Viridiplantae</taxon>
        <taxon>Streptophyta</taxon>
        <taxon>Embryophyta</taxon>
        <taxon>Tracheophyta</taxon>
        <taxon>Spermatophyta</taxon>
        <taxon>Magnoliopsida</taxon>
        <taxon>eudicotyledons</taxon>
        <taxon>Gunneridae</taxon>
        <taxon>Pentapetalae</taxon>
        <taxon>rosids</taxon>
        <taxon>fabids</taxon>
        <taxon>Fagales</taxon>
        <taxon>Myricaceae</taxon>
        <taxon>Morella</taxon>
    </lineage>
</organism>
<feature type="compositionally biased region" description="Basic and acidic residues" evidence="1">
    <location>
        <begin position="59"/>
        <end position="74"/>
    </location>
</feature>
<proteinExistence type="predicted"/>
<dbReference type="EMBL" id="RXIC02000023">
    <property type="protein sequence ID" value="KAB1211817.1"/>
    <property type="molecule type" value="Genomic_DNA"/>
</dbReference>
<name>A0A6A1VIR6_9ROSI</name>
<evidence type="ECO:0000313" key="3">
    <source>
        <dbReference type="Proteomes" id="UP000516437"/>
    </source>
</evidence>
<dbReference type="AlphaFoldDB" id="A0A6A1VIR6"/>
<dbReference type="Proteomes" id="UP000516437">
    <property type="component" value="Chromosome 5"/>
</dbReference>